<keyword evidence="3 7" id="KW-0812">Transmembrane</keyword>
<comment type="similarity">
    <text evidence="2">Belongs to the sterol desaturase family.</text>
</comment>
<dbReference type="InterPro" id="IPR002498">
    <property type="entry name" value="PInositol-4-P-4/5-kinase_core"/>
</dbReference>
<evidence type="ECO:0000256" key="7">
    <source>
        <dbReference type="SAM" id="Phobius"/>
    </source>
</evidence>
<dbReference type="GO" id="GO:0016020">
    <property type="term" value="C:membrane"/>
    <property type="evidence" value="ECO:0007669"/>
    <property type="project" value="UniProtKB-SubCell"/>
</dbReference>
<keyword evidence="6" id="KW-0067">ATP-binding</keyword>
<dbReference type="GO" id="GO:0046488">
    <property type="term" value="P:phosphatidylinositol metabolic process"/>
    <property type="evidence" value="ECO:0007669"/>
    <property type="project" value="UniProtKB-UniRule"/>
</dbReference>
<sequence length="483" mass="56589">MLPYTTIQEAELLFQRELTNLEKLWFFYSARKSNYFLYAHNVVFLIVFYTLIPLPLALFELTRSKNKYKIQPKVEITYNEMLRCYKETIRVFVLAVGPLSLVSYPVIKLVGIRTDLSLPSVWELVLQLLVYFLVEDYVNYWIHRFMHCKWGYENIHWVHHEFTAPVGFAAPYAHWAEVLILGFPSFLGPAMVPCHMTTFWLWMILRQVEAIETHSGYEFPWRLTKYIPFYGGPEYHDYHHYIGRHSQSNFASVFTYCDYIYGTNKGYSYQKHHLHKNQGCILYAYSNSCSNYSLTLFWISYGRNGEKKTIKVEKNRGSQPNITNLTSASWNTHAKLMLLVTNGHIYVPKNVTIPCCTSERSSSGDSPRQKGKYSVMCLYKKQFHDLRRRCCPCELDYISSLSRCKNLDAKGGKSGSLFVKTLDDIFVIKQIQKKEYDSFVKFAHEYFKYTDQSLNSGSQTCLAKMEKWRKEDDQGGEEPRKSA</sequence>
<evidence type="ECO:0000259" key="8">
    <source>
        <dbReference type="PROSITE" id="PS51455"/>
    </source>
</evidence>
<name>A0A835HTA9_9MAGN</name>
<dbReference type="GO" id="GO:0052742">
    <property type="term" value="F:phosphatidylinositol kinase activity"/>
    <property type="evidence" value="ECO:0007669"/>
    <property type="project" value="InterPro"/>
</dbReference>
<accession>A0A835HTA9</accession>
<protein>
    <recommendedName>
        <fullName evidence="8">PIPK domain-containing protein</fullName>
    </recommendedName>
</protein>
<dbReference type="PANTHER" id="PTHR11863">
    <property type="entry name" value="STEROL DESATURASE"/>
    <property type="match status" value="1"/>
</dbReference>
<proteinExistence type="inferred from homology"/>
<evidence type="ECO:0000256" key="2">
    <source>
        <dbReference type="ARBA" id="ARBA00009324"/>
    </source>
</evidence>
<feature type="transmembrane region" description="Helical" evidence="7">
    <location>
        <begin position="35"/>
        <end position="59"/>
    </location>
</feature>
<keyword evidence="6" id="KW-0547">Nucleotide-binding</keyword>
<dbReference type="EMBL" id="JADFTS010000006">
    <property type="protein sequence ID" value="KAF9602833.1"/>
    <property type="molecule type" value="Genomic_DNA"/>
</dbReference>
<gene>
    <name evidence="9" type="ORF">IFM89_031693</name>
</gene>
<dbReference type="AlphaFoldDB" id="A0A835HTA9"/>
<evidence type="ECO:0000256" key="4">
    <source>
        <dbReference type="ARBA" id="ARBA00022989"/>
    </source>
</evidence>
<dbReference type="GO" id="GO:0016491">
    <property type="term" value="F:oxidoreductase activity"/>
    <property type="evidence" value="ECO:0007669"/>
    <property type="project" value="InterPro"/>
</dbReference>
<dbReference type="InterPro" id="IPR027484">
    <property type="entry name" value="PInositol-4-P-5-kinase_N"/>
</dbReference>
<reference evidence="9 10" key="1">
    <citation type="submission" date="2020-10" db="EMBL/GenBank/DDBJ databases">
        <title>The Coptis chinensis genome and diversification of protoberbering-type alkaloids.</title>
        <authorList>
            <person name="Wang B."/>
            <person name="Shu S."/>
            <person name="Song C."/>
            <person name="Liu Y."/>
        </authorList>
    </citation>
    <scope>NUCLEOTIDE SEQUENCE [LARGE SCALE GENOMIC DNA]</scope>
    <source>
        <strain evidence="9">HL-2020</strain>
        <tissue evidence="9">Leaf</tissue>
    </source>
</reference>
<feature type="transmembrane region" description="Helical" evidence="7">
    <location>
        <begin position="124"/>
        <end position="142"/>
    </location>
</feature>
<evidence type="ECO:0000313" key="10">
    <source>
        <dbReference type="Proteomes" id="UP000631114"/>
    </source>
</evidence>
<keyword evidence="4 7" id="KW-1133">Transmembrane helix</keyword>
<comment type="caution">
    <text evidence="9">The sequence shown here is derived from an EMBL/GenBank/DDBJ whole genome shotgun (WGS) entry which is preliminary data.</text>
</comment>
<keyword evidence="6" id="KW-0418">Kinase</keyword>
<comment type="subcellular location">
    <subcellularLocation>
        <location evidence="1">Membrane</location>
    </subcellularLocation>
</comment>
<organism evidence="9 10">
    <name type="scientific">Coptis chinensis</name>
    <dbReference type="NCBI Taxonomy" id="261450"/>
    <lineage>
        <taxon>Eukaryota</taxon>
        <taxon>Viridiplantae</taxon>
        <taxon>Streptophyta</taxon>
        <taxon>Embryophyta</taxon>
        <taxon>Tracheophyta</taxon>
        <taxon>Spermatophyta</taxon>
        <taxon>Magnoliopsida</taxon>
        <taxon>Ranunculales</taxon>
        <taxon>Ranunculaceae</taxon>
        <taxon>Coptidoideae</taxon>
        <taxon>Coptis</taxon>
    </lineage>
</organism>
<keyword evidence="5 7" id="KW-0472">Membrane</keyword>
<dbReference type="Proteomes" id="UP000631114">
    <property type="component" value="Unassembled WGS sequence"/>
</dbReference>
<dbReference type="SUPFAM" id="SSF56104">
    <property type="entry name" value="SAICAR synthase-like"/>
    <property type="match status" value="1"/>
</dbReference>
<evidence type="ECO:0000256" key="6">
    <source>
        <dbReference type="PROSITE-ProRule" id="PRU00781"/>
    </source>
</evidence>
<dbReference type="InterPro" id="IPR006694">
    <property type="entry name" value="Fatty_acid_hydroxylase"/>
</dbReference>
<dbReference type="PROSITE" id="PS51455">
    <property type="entry name" value="PIPK"/>
    <property type="match status" value="1"/>
</dbReference>
<dbReference type="InterPro" id="IPR050307">
    <property type="entry name" value="Sterol_Desaturase_Related"/>
</dbReference>
<dbReference type="OrthoDB" id="1658724at2759"/>
<evidence type="ECO:0000256" key="5">
    <source>
        <dbReference type="ARBA" id="ARBA00023136"/>
    </source>
</evidence>
<dbReference type="GO" id="GO:0005524">
    <property type="term" value="F:ATP binding"/>
    <property type="evidence" value="ECO:0007669"/>
    <property type="project" value="UniProtKB-UniRule"/>
</dbReference>
<dbReference type="Pfam" id="PF01504">
    <property type="entry name" value="PIP5K"/>
    <property type="match status" value="1"/>
</dbReference>
<evidence type="ECO:0000313" key="9">
    <source>
        <dbReference type="EMBL" id="KAF9602833.1"/>
    </source>
</evidence>
<dbReference type="GO" id="GO:0008610">
    <property type="term" value="P:lipid biosynthetic process"/>
    <property type="evidence" value="ECO:0007669"/>
    <property type="project" value="InterPro"/>
</dbReference>
<feature type="domain" description="PIPK" evidence="8">
    <location>
        <begin position="310"/>
        <end position="483"/>
    </location>
</feature>
<evidence type="ECO:0000256" key="3">
    <source>
        <dbReference type="ARBA" id="ARBA00022692"/>
    </source>
</evidence>
<keyword evidence="6" id="KW-0808">Transferase</keyword>
<evidence type="ECO:0000256" key="1">
    <source>
        <dbReference type="ARBA" id="ARBA00004370"/>
    </source>
</evidence>
<dbReference type="GO" id="GO:0005506">
    <property type="term" value="F:iron ion binding"/>
    <property type="evidence" value="ECO:0007669"/>
    <property type="project" value="InterPro"/>
</dbReference>
<keyword evidence="10" id="KW-1185">Reference proteome</keyword>
<feature type="transmembrane region" description="Helical" evidence="7">
    <location>
        <begin position="91"/>
        <end position="112"/>
    </location>
</feature>
<dbReference type="Gene3D" id="3.30.800.10">
    <property type="entry name" value="Phosphatidylinositol Phosphate Kinase II Beta"/>
    <property type="match status" value="1"/>
</dbReference>
<dbReference type="Pfam" id="PF04116">
    <property type="entry name" value="FA_hydroxylase"/>
    <property type="match status" value="1"/>
</dbReference>